<keyword evidence="3" id="KW-1185">Reference proteome</keyword>
<dbReference type="SUPFAM" id="SSF109998">
    <property type="entry name" value="Triger factor/SurA peptide-binding domain-like"/>
    <property type="match status" value="1"/>
</dbReference>
<sequence>MRKKAVHTPSFLFWITGLFIVGGTLLTMILYMSNANDKVAAVDNYSITKQELSFYMQQLRPQVQNEFQTKYHRPLTKEDWNQAIDGVTPIDQLQQQALAQIAKDKTLLIVAKQQHLIEHIDYEDILQAMEAENKSRTEAVAHGEIVYGLTSFTPQSYYSHLLTSLRTKLKQQLSQSPNDPLYINDQDAYAYFNAHQADWTVNATTYKVSRLHIPSAQQQKATTLQQITQDLQQNMSMTTIQQKYKLPQKTEETVKPDSNNSQNSYQNELIMKLRNATDPSQPIFIETKQGFNLYQLEHTTIKQKEAFKQYQTQITETLLNDRLNTYLAHIQQSFPFSVDQQKISTVLATSS</sequence>
<dbReference type="Pfam" id="PF13624">
    <property type="entry name" value="SurA_N_3"/>
    <property type="match status" value="1"/>
</dbReference>
<accession>A0ABW4URK4</accession>
<organism evidence="2 3">
    <name type="scientific">Paenibacillus nicotianae</name>
    <dbReference type="NCBI Taxonomy" id="1526551"/>
    <lineage>
        <taxon>Bacteria</taxon>
        <taxon>Bacillati</taxon>
        <taxon>Bacillota</taxon>
        <taxon>Bacilli</taxon>
        <taxon>Bacillales</taxon>
        <taxon>Paenibacillaceae</taxon>
        <taxon>Paenibacillus</taxon>
    </lineage>
</organism>
<reference evidence="3" key="1">
    <citation type="journal article" date="2019" name="Int. J. Syst. Evol. Microbiol.">
        <title>The Global Catalogue of Microorganisms (GCM) 10K type strain sequencing project: providing services to taxonomists for standard genome sequencing and annotation.</title>
        <authorList>
            <consortium name="The Broad Institute Genomics Platform"/>
            <consortium name="The Broad Institute Genome Sequencing Center for Infectious Disease"/>
            <person name="Wu L."/>
            <person name="Ma J."/>
        </authorList>
    </citation>
    <scope>NUCLEOTIDE SEQUENCE [LARGE SCALE GENOMIC DNA]</scope>
    <source>
        <strain evidence="3">CGMCC 1.15067</strain>
    </source>
</reference>
<keyword evidence="1" id="KW-0472">Membrane</keyword>
<name>A0ABW4URK4_9BACL</name>
<proteinExistence type="predicted"/>
<feature type="transmembrane region" description="Helical" evidence="1">
    <location>
        <begin position="12"/>
        <end position="32"/>
    </location>
</feature>
<evidence type="ECO:0000256" key="1">
    <source>
        <dbReference type="SAM" id="Phobius"/>
    </source>
</evidence>
<evidence type="ECO:0000313" key="2">
    <source>
        <dbReference type="EMBL" id="MFD1989604.1"/>
    </source>
</evidence>
<evidence type="ECO:0000313" key="3">
    <source>
        <dbReference type="Proteomes" id="UP001597403"/>
    </source>
</evidence>
<keyword evidence="1" id="KW-1133">Transmembrane helix</keyword>
<dbReference type="EMBL" id="JBHUGF010000010">
    <property type="protein sequence ID" value="MFD1989604.1"/>
    <property type="molecule type" value="Genomic_DNA"/>
</dbReference>
<gene>
    <name evidence="2" type="ORF">ACFSGI_06535</name>
</gene>
<dbReference type="RefSeq" id="WP_379282741.1">
    <property type="nucleotide sequence ID" value="NZ_JBHUGF010000010.1"/>
</dbReference>
<protein>
    <submittedName>
        <fullName evidence="2">SurA N-terminal domain-containing protein</fullName>
    </submittedName>
</protein>
<comment type="caution">
    <text evidence="2">The sequence shown here is derived from an EMBL/GenBank/DDBJ whole genome shotgun (WGS) entry which is preliminary data.</text>
</comment>
<dbReference type="Proteomes" id="UP001597403">
    <property type="component" value="Unassembled WGS sequence"/>
</dbReference>
<keyword evidence="1" id="KW-0812">Transmembrane</keyword>
<dbReference type="InterPro" id="IPR027304">
    <property type="entry name" value="Trigger_fact/SurA_dom_sf"/>
</dbReference>